<comment type="pathway">
    <text evidence="3">Secondary metabolite biosynthesis.</text>
</comment>
<evidence type="ECO:0000256" key="4">
    <source>
        <dbReference type="ARBA" id="ARBA00010617"/>
    </source>
</evidence>
<evidence type="ECO:0000256" key="6">
    <source>
        <dbReference type="ARBA" id="ARBA00022692"/>
    </source>
</evidence>
<keyword evidence="7 14" id="KW-0479">Metal-binding</keyword>
<dbReference type="GO" id="GO:0004497">
    <property type="term" value="F:monooxygenase activity"/>
    <property type="evidence" value="ECO:0007669"/>
    <property type="project" value="UniProtKB-KW"/>
</dbReference>
<dbReference type="EMBL" id="JACAZI010000005">
    <property type="protein sequence ID" value="KAF7360087.1"/>
    <property type="molecule type" value="Genomic_DNA"/>
</dbReference>
<keyword evidence="8 15" id="KW-1133">Transmembrane helix</keyword>
<evidence type="ECO:0000256" key="15">
    <source>
        <dbReference type="SAM" id="Phobius"/>
    </source>
</evidence>
<keyword evidence="12 15" id="KW-0472">Membrane</keyword>
<dbReference type="GO" id="GO:0016020">
    <property type="term" value="C:membrane"/>
    <property type="evidence" value="ECO:0007669"/>
    <property type="project" value="UniProtKB-SubCell"/>
</dbReference>
<dbReference type="InterPro" id="IPR036396">
    <property type="entry name" value="Cyt_P450_sf"/>
</dbReference>
<evidence type="ECO:0000256" key="2">
    <source>
        <dbReference type="ARBA" id="ARBA00004167"/>
    </source>
</evidence>
<keyword evidence="9" id="KW-0560">Oxidoreductase</keyword>
<evidence type="ECO:0000256" key="11">
    <source>
        <dbReference type="ARBA" id="ARBA00023033"/>
    </source>
</evidence>
<dbReference type="InterPro" id="IPR050364">
    <property type="entry name" value="Cytochrome_P450_fung"/>
</dbReference>
<evidence type="ECO:0000256" key="1">
    <source>
        <dbReference type="ARBA" id="ARBA00001971"/>
    </source>
</evidence>
<dbReference type="InterPro" id="IPR002401">
    <property type="entry name" value="Cyt_P450_E_grp-I"/>
</dbReference>
<feature type="transmembrane region" description="Helical" evidence="15">
    <location>
        <begin position="20"/>
        <end position="41"/>
    </location>
</feature>
<dbReference type="PANTHER" id="PTHR46300:SF2">
    <property type="entry name" value="CYTOCHROME P450 MONOOXYGENASE ALNH-RELATED"/>
    <property type="match status" value="1"/>
</dbReference>
<accession>A0A8H7D5H8</accession>
<protein>
    <submittedName>
        <fullName evidence="16">Cytochrome P450 phenylacetate</fullName>
    </submittedName>
</protein>
<comment type="similarity">
    <text evidence="4">Belongs to the cytochrome P450 family.</text>
</comment>
<dbReference type="Pfam" id="PF00067">
    <property type="entry name" value="p450"/>
    <property type="match status" value="1"/>
</dbReference>
<name>A0A8H7D5H8_9AGAR</name>
<proteinExistence type="inferred from homology"/>
<dbReference type="PRINTS" id="PR00463">
    <property type="entry name" value="EP450I"/>
</dbReference>
<dbReference type="GO" id="GO:0020037">
    <property type="term" value="F:heme binding"/>
    <property type="evidence" value="ECO:0007669"/>
    <property type="project" value="InterPro"/>
</dbReference>
<evidence type="ECO:0000256" key="13">
    <source>
        <dbReference type="ARBA" id="ARBA00023180"/>
    </source>
</evidence>
<dbReference type="AlphaFoldDB" id="A0A8H7D5H8"/>
<keyword evidence="6 15" id="KW-0812">Transmembrane</keyword>
<reference evidence="16" key="1">
    <citation type="submission" date="2020-05" db="EMBL/GenBank/DDBJ databases">
        <title>Mycena genomes resolve the evolution of fungal bioluminescence.</title>
        <authorList>
            <person name="Tsai I.J."/>
        </authorList>
    </citation>
    <scope>NUCLEOTIDE SEQUENCE</scope>
    <source>
        <strain evidence="16">CCC161011</strain>
    </source>
</reference>
<dbReference type="PANTHER" id="PTHR46300">
    <property type="entry name" value="P450, PUTATIVE (EUROFUNG)-RELATED-RELATED"/>
    <property type="match status" value="1"/>
</dbReference>
<evidence type="ECO:0000313" key="16">
    <source>
        <dbReference type="EMBL" id="KAF7360087.1"/>
    </source>
</evidence>
<dbReference type="Gene3D" id="1.10.630.10">
    <property type="entry name" value="Cytochrome P450"/>
    <property type="match status" value="1"/>
</dbReference>
<feature type="binding site" description="axial binding residue" evidence="14">
    <location>
        <position position="482"/>
    </location>
    <ligand>
        <name>heme</name>
        <dbReference type="ChEBI" id="CHEBI:30413"/>
    </ligand>
    <ligandPart>
        <name>Fe</name>
        <dbReference type="ChEBI" id="CHEBI:18248"/>
    </ligandPart>
</feature>
<evidence type="ECO:0000256" key="12">
    <source>
        <dbReference type="ARBA" id="ARBA00023136"/>
    </source>
</evidence>
<evidence type="ECO:0000256" key="7">
    <source>
        <dbReference type="ARBA" id="ARBA00022723"/>
    </source>
</evidence>
<keyword evidence="11" id="KW-0503">Monooxygenase</keyword>
<dbReference type="OrthoDB" id="1055148at2759"/>
<comment type="caution">
    <text evidence="16">The sequence shown here is derived from an EMBL/GenBank/DDBJ whole genome shotgun (WGS) entry which is preliminary data.</text>
</comment>
<evidence type="ECO:0000256" key="5">
    <source>
        <dbReference type="ARBA" id="ARBA00022617"/>
    </source>
</evidence>
<evidence type="ECO:0000256" key="8">
    <source>
        <dbReference type="ARBA" id="ARBA00022989"/>
    </source>
</evidence>
<dbReference type="SUPFAM" id="SSF48264">
    <property type="entry name" value="Cytochrome P450"/>
    <property type="match status" value="1"/>
</dbReference>
<evidence type="ECO:0000256" key="10">
    <source>
        <dbReference type="ARBA" id="ARBA00023004"/>
    </source>
</evidence>
<evidence type="ECO:0000256" key="9">
    <source>
        <dbReference type="ARBA" id="ARBA00023002"/>
    </source>
</evidence>
<evidence type="ECO:0000256" key="3">
    <source>
        <dbReference type="ARBA" id="ARBA00005179"/>
    </source>
</evidence>
<sequence>MEMSASSSLATLTSSNYAGVFLLSSCLVMLALYVATDFFTLAPCRVKLPGPAGLPLVGNLFQMRAGHARSLAHWSKLYGGMFRLALGEREAIIINTYSDVNKTLIQQGAAFQSRPEFRLWHGAFSRALDPDAPTTIGTTKFSEQISKYRRLLTAQTSAAKLPSFNHFAARRYFRLVNLLSDSAKSGVAQDLGFHFWTTTIGISADILFGQRFDEDMTRLVADVNIKAFRQRSLATPVHDYISLVATGERILLTVASPLRFLLRPLGISSWLDSIYEAEAHAKELRDAEVGYCKKLLNDLHERLDAGDHTPSQMGDLFRSINDGTLTPNEELRLATTLTGSGMSSGTGLTWLAPLLAVHPEMQEKAYRAIEEVYGGETPDPLDTDRVEYIKALGMEAGRYFASIRLGFPRETHEDVIVDGISIPKGVLVVYNSYQINRDPQRYDFPEEFVPERWMDGHYGRTDVKQPKVGVPHLNHGAGRRVCMGVPNVNKMFYGNLVLLLHFFKLERAPLGDAARAAVFPKLRAIGESSLEVHPIDDQVSVCDPQALPLAAGVKLTPRDPEALARWLAEGHRELDQWDRPNPTDASLDSEVVVDPGIRGHY</sequence>
<evidence type="ECO:0000256" key="14">
    <source>
        <dbReference type="PIRSR" id="PIRSR602401-1"/>
    </source>
</evidence>
<dbReference type="InterPro" id="IPR001128">
    <property type="entry name" value="Cyt_P450"/>
</dbReference>
<keyword evidence="10 14" id="KW-0408">Iron</keyword>
<dbReference type="GO" id="GO:0016705">
    <property type="term" value="F:oxidoreductase activity, acting on paired donors, with incorporation or reduction of molecular oxygen"/>
    <property type="evidence" value="ECO:0007669"/>
    <property type="project" value="InterPro"/>
</dbReference>
<organism evidence="16 17">
    <name type="scientific">Mycena venus</name>
    <dbReference type="NCBI Taxonomy" id="2733690"/>
    <lineage>
        <taxon>Eukaryota</taxon>
        <taxon>Fungi</taxon>
        <taxon>Dikarya</taxon>
        <taxon>Basidiomycota</taxon>
        <taxon>Agaricomycotina</taxon>
        <taxon>Agaricomycetes</taxon>
        <taxon>Agaricomycetidae</taxon>
        <taxon>Agaricales</taxon>
        <taxon>Marasmiineae</taxon>
        <taxon>Mycenaceae</taxon>
        <taxon>Mycena</taxon>
    </lineage>
</organism>
<evidence type="ECO:0000313" key="17">
    <source>
        <dbReference type="Proteomes" id="UP000620124"/>
    </source>
</evidence>
<dbReference type="GO" id="GO:0005506">
    <property type="term" value="F:iron ion binding"/>
    <property type="evidence" value="ECO:0007669"/>
    <property type="project" value="InterPro"/>
</dbReference>
<keyword evidence="13" id="KW-0325">Glycoprotein</keyword>
<keyword evidence="5 14" id="KW-0349">Heme</keyword>
<gene>
    <name evidence="16" type="ORF">MVEN_00736800</name>
</gene>
<comment type="cofactor">
    <cofactor evidence="1 14">
        <name>heme</name>
        <dbReference type="ChEBI" id="CHEBI:30413"/>
    </cofactor>
</comment>
<comment type="subcellular location">
    <subcellularLocation>
        <location evidence="2">Membrane</location>
        <topology evidence="2">Single-pass membrane protein</topology>
    </subcellularLocation>
</comment>
<keyword evidence="17" id="KW-1185">Reference proteome</keyword>
<dbReference type="Proteomes" id="UP000620124">
    <property type="component" value="Unassembled WGS sequence"/>
</dbReference>